<dbReference type="OMA" id="RIDCNCT"/>
<organism evidence="2 3">
    <name type="scientific">Saprolegnia parasitica (strain CBS 223.65)</name>
    <dbReference type="NCBI Taxonomy" id="695850"/>
    <lineage>
        <taxon>Eukaryota</taxon>
        <taxon>Sar</taxon>
        <taxon>Stramenopiles</taxon>
        <taxon>Oomycota</taxon>
        <taxon>Saprolegniomycetes</taxon>
        <taxon>Saprolegniales</taxon>
        <taxon>Saprolegniaceae</taxon>
        <taxon>Saprolegnia</taxon>
    </lineage>
</organism>
<name>A0A067BZC5_SAPPC</name>
<feature type="non-terminal residue" evidence="2">
    <location>
        <position position="1"/>
    </location>
</feature>
<dbReference type="EMBL" id="KK583340">
    <property type="protein sequence ID" value="KDO19656.1"/>
    <property type="molecule type" value="Genomic_DNA"/>
</dbReference>
<evidence type="ECO:0008006" key="4">
    <source>
        <dbReference type="Google" id="ProtNLM"/>
    </source>
</evidence>
<dbReference type="RefSeq" id="XP_012209656.1">
    <property type="nucleotide sequence ID" value="XM_012354266.1"/>
</dbReference>
<evidence type="ECO:0000256" key="1">
    <source>
        <dbReference type="SAM" id="MobiDB-lite"/>
    </source>
</evidence>
<feature type="region of interest" description="Disordered" evidence="1">
    <location>
        <begin position="1"/>
        <end position="30"/>
    </location>
</feature>
<dbReference type="KEGG" id="spar:SPRG_14556"/>
<keyword evidence="3" id="KW-1185">Reference proteome</keyword>
<reference evidence="2 3" key="1">
    <citation type="journal article" date="2013" name="PLoS Genet.">
        <title>Distinctive expansion of potential virulence genes in the genome of the oomycete fish pathogen Saprolegnia parasitica.</title>
        <authorList>
            <person name="Jiang R.H."/>
            <person name="de Bruijn I."/>
            <person name="Haas B.J."/>
            <person name="Belmonte R."/>
            <person name="Lobach L."/>
            <person name="Christie J."/>
            <person name="van den Ackerveken G."/>
            <person name="Bottin A."/>
            <person name="Bulone V."/>
            <person name="Diaz-Moreno S.M."/>
            <person name="Dumas B."/>
            <person name="Fan L."/>
            <person name="Gaulin E."/>
            <person name="Govers F."/>
            <person name="Grenville-Briggs L.J."/>
            <person name="Horner N.R."/>
            <person name="Levin J.Z."/>
            <person name="Mammella M."/>
            <person name="Meijer H.J."/>
            <person name="Morris P."/>
            <person name="Nusbaum C."/>
            <person name="Oome S."/>
            <person name="Phillips A.J."/>
            <person name="van Rooyen D."/>
            <person name="Rzeszutek E."/>
            <person name="Saraiva M."/>
            <person name="Secombes C.J."/>
            <person name="Seidl M.F."/>
            <person name="Snel B."/>
            <person name="Stassen J.H."/>
            <person name="Sykes S."/>
            <person name="Tripathy S."/>
            <person name="van den Berg H."/>
            <person name="Vega-Arreguin J.C."/>
            <person name="Wawra S."/>
            <person name="Young S.K."/>
            <person name="Zeng Q."/>
            <person name="Dieguez-Uribeondo J."/>
            <person name="Russ C."/>
            <person name="Tyler B.M."/>
            <person name="van West P."/>
        </authorList>
    </citation>
    <scope>NUCLEOTIDE SEQUENCE [LARGE SCALE GENOMIC DNA]</scope>
    <source>
        <strain evidence="2 3">CBS 223.65</strain>
    </source>
</reference>
<protein>
    <recommendedName>
        <fullName evidence="4">BZIP domain-containing protein</fullName>
    </recommendedName>
</protein>
<evidence type="ECO:0000313" key="3">
    <source>
        <dbReference type="Proteomes" id="UP000030745"/>
    </source>
</evidence>
<proteinExistence type="predicted"/>
<sequence>MVATKKRPVTARRQEQCRNNQRRYREQARSHKEQLEANVLELTRTTARLEGHVETYKQTLAWKARQGPMGRDLERCRYYWRVMASGYATHDPTVAAHQVATIRCLFAETVHVMGTTGVQRILDQSLQYAYAFATVQMELEALEVLELEDGHLVRSCGTLRVGVTAETLRMVCPHVLAQPRLRARLEGCVLVCPLQLTFVFGPRHAEGPSAETHVTRLESSLDFTRGLVELLCDLHDVVDVMHGALIAPSGEIASMPRTFHSMGCATPPSTGRAHVYSS</sequence>
<dbReference type="OrthoDB" id="75058at2759"/>
<dbReference type="VEuPathDB" id="FungiDB:SPRG_14556"/>
<dbReference type="AlphaFoldDB" id="A0A067BZC5"/>
<dbReference type="Proteomes" id="UP000030745">
    <property type="component" value="Unassembled WGS sequence"/>
</dbReference>
<accession>A0A067BZC5</accession>
<gene>
    <name evidence="2" type="ORF">SPRG_14556</name>
</gene>
<dbReference type="GeneID" id="24136354"/>
<evidence type="ECO:0000313" key="2">
    <source>
        <dbReference type="EMBL" id="KDO19656.1"/>
    </source>
</evidence>
<dbReference type="CDD" id="cd14686">
    <property type="entry name" value="bZIP"/>
    <property type="match status" value="1"/>
</dbReference>
<feature type="compositionally biased region" description="Basic residues" evidence="1">
    <location>
        <begin position="1"/>
        <end position="10"/>
    </location>
</feature>